<organism evidence="2 3">
    <name type="scientific">Iris pallida</name>
    <name type="common">Sweet iris</name>
    <dbReference type="NCBI Taxonomy" id="29817"/>
    <lineage>
        <taxon>Eukaryota</taxon>
        <taxon>Viridiplantae</taxon>
        <taxon>Streptophyta</taxon>
        <taxon>Embryophyta</taxon>
        <taxon>Tracheophyta</taxon>
        <taxon>Spermatophyta</taxon>
        <taxon>Magnoliopsida</taxon>
        <taxon>Liliopsida</taxon>
        <taxon>Asparagales</taxon>
        <taxon>Iridaceae</taxon>
        <taxon>Iridoideae</taxon>
        <taxon>Irideae</taxon>
        <taxon>Iris</taxon>
    </lineage>
</organism>
<dbReference type="PANTHER" id="PTHR36486:SF4">
    <property type="entry name" value="PH DOMAIN-CONTAINING PROTEIN"/>
    <property type="match status" value="1"/>
</dbReference>
<evidence type="ECO:0000256" key="1">
    <source>
        <dbReference type="SAM" id="MobiDB-lite"/>
    </source>
</evidence>
<feature type="region of interest" description="Disordered" evidence="1">
    <location>
        <begin position="87"/>
        <end position="114"/>
    </location>
</feature>
<dbReference type="AlphaFoldDB" id="A0AAX6EN06"/>
<dbReference type="EMBL" id="JANAVB010035418">
    <property type="protein sequence ID" value="KAJ6805444.1"/>
    <property type="molecule type" value="Genomic_DNA"/>
</dbReference>
<evidence type="ECO:0000313" key="3">
    <source>
        <dbReference type="Proteomes" id="UP001140949"/>
    </source>
</evidence>
<protein>
    <submittedName>
        <fullName evidence="2">Extra-large guanine nucleotide-binding protein 1-like</fullName>
    </submittedName>
</protein>
<comment type="caution">
    <text evidence="2">The sequence shown here is derived from an EMBL/GenBank/DDBJ whole genome shotgun (WGS) entry which is preliminary data.</text>
</comment>
<name>A0AAX6EN06_IRIPA</name>
<keyword evidence="3" id="KW-1185">Reference proteome</keyword>
<gene>
    <name evidence="2" type="ORF">M6B38_180515</name>
</gene>
<dbReference type="InterPro" id="IPR053057">
    <property type="entry name" value="XLG_GTP-binding"/>
</dbReference>
<dbReference type="PANTHER" id="PTHR36486">
    <property type="entry name" value="OS01G0977800 PROTEIN"/>
    <property type="match status" value="1"/>
</dbReference>
<proteinExistence type="predicted"/>
<accession>A0AAX6EN06</accession>
<feature type="compositionally biased region" description="Low complexity" evidence="1">
    <location>
        <begin position="87"/>
        <end position="101"/>
    </location>
</feature>
<reference evidence="2" key="2">
    <citation type="submission" date="2023-04" db="EMBL/GenBank/DDBJ databases">
        <authorList>
            <person name="Bruccoleri R.E."/>
            <person name="Oakeley E.J."/>
            <person name="Faust A.-M."/>
            <person name="Dessus-Babus S."/>
            <person name="Altorfer M."/>
            <person name="Burckhardt D."/>
            <person name="Oertli M."/>
            <person name="Naumann U."/>
            <person name="Petersen F."/>
            <person name="Wong J."/>
        </authorList>
    </citation>
    <scope>NUCLEOTIDE SEQUENCE</scope>
    <source>
        <strain evidence="2">GSM-AAB239-AS_SAM_17_03QT</strain>
        <tissue evidence="2">Leaf</tissue>
    </source>
</reference>
<reference evidence="2" key="1">
    <citation type="journal article" date="2023" name="GigaByte">
        <title>Genome assembly of the bearded iris, Iris pallida Lam.</title>
        <authorList>
            <person name="Bruccoleri R.E."/>
            <person name="Oakeley E.J."/>
            <person name="Faust A.M.E."/>
            <person name="Altorfer M."/>
            <person name="Dessus-Babus S."/>
            <person name="Burckhardt D."/>
            <person name="Oertli M."/>
            <person name="Naumann U."/>
            <person name="Petersen F."/>
            <person name="Wong J."/>
        </authorList>
    </citation>
    <scope>NUCLEOTIDE SEQUENCE</scope>
    <source>
        <strain evidence="2">GSM-AAB239-AS_SAM_17_03QT</strain>
    </source>
</reference>
<evidence type="ECO:0000313" key="2">
    <source>
        <dbReference type="EMBL" id="KAJ6805444.1"/>
    </source>
</evidence>
<dbReference type="Proteomes" id="UP001140949">
    <property type="component" value="Unassembled WGS sequence"/>
</dbReference>
<sequence>MATAEFSFADEYVGPPLTYDLPEAIPIEIADQIPVAAIATASLSDELPVADPLPLSKPSTTTTSPTSVFENPVLDLSSELKNSSAATSDFTDFSSSSSSSSPDRDRRVKKQQRQHSCHRCSKGSRFTEKEACLVCNAKYCINCLLRAMGSMPEGRKCVSCIGLPVEDSRRERLGRSSRMLRRLLSSLEVEQVMRAERCCEANQLRPEDVCVNRKRLGPEEMVLLQSCPCPPPKLKPGYYWYDKVSGFWGKEGHKPDKIISPNLNVGGILMRNASNGNTGILINGREITKVEVQMLKWARVQCAGNPHFWVNADGTYQEEGQKNIKGQIWSRATTKLLCSFLSLPVPSKGVNPSGEEVNNMLNRHMPDYLEQRTLQKLLLTGFHGSGTSTIFKQACQVFI</sequence>